<evidence type="ECO:0000313" key="3">
    <source>
        <dbReference type="EMBL" id="MBZ2195898.1"/>
    </source>
</evidence>
<sequence>MSTLTQSDAVAAYAAAVRDHLAALDAETLDELTGGLEADLTDALLDQVAGPTALAGLDASALAARFGDPGTYAEELREAAGIELPPAGPRPRRTLGQVFADAGTELATDWRRLAAENRWVRAVAGFVASLRPVWWLLRAWVVFVILGAMVGSGPVPHSLGAWLFLIALVVASVQWGRGAFGQGRRVHALLLTGSTICAIAALPVFAASASHIAQGGNGGYHSGWDDGYRSGVASATNDGVRVGGVEATNLFVYGPDGLPIADARIVDQDGNPVVLTEPEMGRPWTQWDGEWTWGDVPLGATDPQVPLNTFPYSFYALDDFEPNDDGLLEPAPDTLVIEPAWPAASLFPLESATTGDPATDPEATPTDGAAEPTDPVDDATATPEAPTAEPSASGEEASPSGTP</sequence>
<evidence type="ECO:0000313" key="4">
    <source>
        <dbReference type="Proteomes" id="UP000826651"/>
    </source>
</evidence>
<evidence type="ECO:0000256" key="2">
    <source>
        <dbReference type="SAM" id="Phobius"/>
    </source>
</evidence>
<accession>A0ABS7S7M5</accession>
<feature type="transmembrane region" description="Helical" evidence="2">
    <location>
        <begin position="135"/>
        <end position="153"/>
    </location>
</feature>
<protein>
    <submittedName>
        <fullName evidence="3">Uncharacterized protein</fullName>
    </submittedName>
</protein>
<feature type="transmembrane region" description="Helical" evidence="2">
    <location>
        <begin position="188"/>
        <end position="207"/>
    </location>
</feature>
<feature type="transmembrane region" description="Helical" evidence="2">
    <location>
        <begin position="159"/>
        <end position="176"/>
    </location>
</feature>
<reference evidence="3 4" key="1">
    <citation type="submission" date="2021-04" db="EMBL/GenBank/DDBJ databases">
        <title>Ruania sp. nov., isolated from sandy soil of mangrove forest.</title>
        <authorList>
            <person name="Ge X."/>
            <person name="Huang R."/>
            <person name="Liu W."/>
        </authorList>
    </citation>
    <scope>NUCLEOTIDE SEQUENCE [LARGE SCALE GENOMIC DNA]</scope>
    <source>
        <strain evidence="3 4">N2-46</strain>
    </source>
</reference>
<evidence type="ECO:0000256" key="1">
    <source>
        <dbReference type="SAM" id="MobiDB-lite"/>
    </source>
</evidence>
<feature type="region of interest" description="Disordered" evidence="1">
    <location>
        <begin position="350"/>
        <end position="403"/>
    </location>
</feature>
<gene>
    <name evidence="3" type="ORF">KCQ71_07025</name>
</gene>
<keyword evidence="2" id="KW-1133">Transmembrane helix</keyword>
<dbReference type="RefSeq" id="WP_223404279.1">
    <property type="nucleotide sequence ID" value="NZ_JAGSHT010000007.1"/>
</dbReference>
<proteinExistence type="predicted"/>
<keyword evidence="2" id="KW-0472">Membrane</keyword>
<keyword evidence="4" id="KW-1185">Reference proteome</keyword>
<dbReference type="EMBL" id="JAGSHT010000007">
    <property type="protein sequence ID" value="MBZ2195898.1"/>
    <property type="molecule type" value="Genomic_DNA"/>
</dbReference>
<name>A0ABS7S7M5_9MICO</name>
<keyword evidence="2" id="KW-0812">Transmembrane</keyword>
<dbReference type="Proteomes" id="UP000826651">
    <property type="component" value="Unassembled WGS sequence"/>
</dbReference>
<feature type="compositionally biased region" description="Low complexity" evidence="1">
    <location>
        <begin position="369"/>
        <end position="403"/>
    </location>
</feature>
<organism evidence="3 4">
    <name type="scientific">Occultella gossypii</name>
    <dbReference type="NCBI Taxonomy" id="2800820"/>
    <lineage>
        <taxon>Bacteria</taxon>
        <taxon>Bacillati</taxon>
        <taxon>Actinomycetota</taxon>
        <taxon>Actinomycetes</taxon>
        <taxon>Micrococcales</taxon>
        <taxon>Ruaniaceae</taxon>
        <taxon>Occultella</taxon>
    </lineage>
</organism>
<comment type="caution">
    <text evidence="3">The sequence shown here is derived from an EMBL/GenBank/DDBJ whole genome shotgun (WGS) entry which is preliminary data.</text>
</comment>